<dbReference type="EMBL" id="DVIT01000035">
    <property type="protein sequence ID" value="HIS47815.1"/>
    <property type="molecule type" value="Genomic_DNA"/>
</dbReference>
<evidence type="ECO:0000259" key="4">
    <source>
        <dbReference type="Pfam" id="PF23750"/>
    </source>
</evidence>
<feature type="region of interest" description="Disordered" evidence="1">
    <location>
        <begin position="269"/>
        <end position="378"/>
    </location>
</feature>
<dbReference type="Proteomes" id="UP000823927">
    <property type="component" value="Unassembled WGS sequence"/>
</dbReference>
<dbReference type="InterPro" id="IPR025711">
    <property type="entry name" value="PepSY"/>
</dbReference>
<evidence type="ECO:0000313" key="5">
    <source>
        <dbReference type="EMBL" id="HIS47815.1"/>
    </source>
</evidence>
<name>A0A9D1F5P2_9FIRM</name>
<comment type="caution">
    <text evidence="5">The sequence shown here is derived from an EMBL/GenBank/DDBJ whole genome shotgun (WGS) entry which is preliminary data.</text>
</comment>
<dbReference type="InterPro" id="IPR055431">
    <property type="entry name" value="RsgI_M"/>
</dbReference>
<dbReference type="AlphaFoldDB" id="A0A9D1F5P2"/>
<gene>
    <name evidence="5" type="ORF">IAB46_09770</name>
</gene>
<sequence length="378" mass="43317">MKKTLLNRIPVFTAAMIGTFALTACGSEPVQSTVRQQPQSQTVSQTSVSTEAVGTVLLSINPEISVSYDELGNVVELMGNNDDGRQIIQACTDYQGQNCTVVLPMLIEEIYNAGYFDETIENHEKNIILKLENGSQYPDDDFLEEIAEEIRIVVDEYQIGSAAMTVDEDDLDDTYRAQGYINEQTAEEILKAQLERDDIQFVEKDYDIDDGIYEIEFVLDNVEYEYNVDAYTGKVTEAEADADDDHDDVYDDDYDDVNDDVYDDAYDDAYDDVNDDAYDDAYDDDYDDVNDDAYDDAYDDDYDDVNDDDYDDVYDDDYDDVNDDNYDDVNDDAYDDVYDDDYDDVNDDDYDDVYDDDYNDDAYDDDYDDVNDDDSDDD</sequence>
<evidence type="ECO:0000256" key="1">
    <source>
        <dbReference type="SAM" id="MobiDB-lite"/>
    </source>
</evidence>
<keyword evidence="2" id="KW-0732">Signal</keyword>
<protein>
    <submittedName>
        <fullName evidence="5">PepSY domain-containing protein</fullName>
    </submittedName>
</protein>
<feature type="domain" description="PepSY" evidence="3">
    <location>
        <begin position="181"/>
        <end position="238"/>
    </location>
</feature>
<feature type="region of interest" description="Disordered" evidence="1">
    <location>
        <begin position="237"/>
        <end position="256"/>
    </location>
</feature>
<accession>A0A9D1F5P2</accession>
<dbReference type="Pfam" id="PF03413">
    <property type="entry name" value="PepSY"/>
    <property type="match status" value="1"/>
</dbReference>
<feature type="domain" description="Anti-sigma factor RsgI-like middle" evidence="4">
    <location>
        <begin position="55"/>
        <end position="171"/>
    </location>
</feature>
<evidence type="ECO:0000259" key="3">
    <source>
        <dbReference type="Pfam" id="PF03413"/>
    </source>
</evidence>
<organism evidence="5 6">
    <name type="scientific">Candidatus Scybalocola faecigallinarum</name>
    <dbReference type="NCBI Taxonomy" id="2840941"/>
    <lineage>
        <taxon>Bacteria</taxon>
        <taxon>Bacillati</taxon>
        <taxon>Bacillota</taxon>
        <taxon>Clostridia</taxon>
        <taxon>Lachnospirales</taxon>
        <taxon>Lachnospiraceae</taxon>
        <taxon>Lachnospiraceae incertae sedis</taxon>
        <taxon>Candidatus Scybalocola (ex Gilroy et al. 2021)</taxon>
    </lineage>
</organism>
<evidence type="ECO:0000256" key="2">
    <source>
        <dbReference type="SAM" id="SignalP"/>
    </source>
</evidence>
<dbReference type="Pfam" id="PF23750">
    <property type="entry name" value="RsgI_M"/>
    <property type="match status" value="1"/>
</dbReference>
<proteinExistence type="predicted"/>
<evidence type="ECO:0000313" key="6">
    <source>
        <dbReference type="Proteomes" id="UP000823927"/>
    </source>
</evidence>
<reference evidence="5" key="1">
    <citation type="submission" date="2020-10" db="EMBL/GenBank/DDBJ databases">
        <authorList>
            <person name="Gilroy R."/>
        </authorList>
    </citation>
    <scope>NUCLEOTIDE SEQUENCE</scope>
    <source>
        <strain evidence="5">CHK178-757</strain>
    </source>
</reference>
<feature type="compositionally biased region" description="Acidic residues" evidence="1">
    <location>
        <begin position="238"/>
        <end position="256"/>
    </location>
</feature>
<feature type="chain" id="PRO_5038382546" evidence="2">
    <location>
        <begin position="24"/>
        <end position="378"/>
    </location>
</feature>
<feature type="signal peptide" evidence="2">
    <location>
        <begin position="1"/>
        <end position="23"/>
    </location>
</feature>
<dbReference type="PROSITE" id="PS51257">
    <property type="entry name" value="PROKAR_LIPOPROTEIN"/>
    <property type="match status" value="1"/>
</dbReference>
<reference evidence="5" key="2">
    <citation type="journal article" date="2021" name="PeerJ">
        <title>Extensive microbial diversity within the chicken gut microbiome revealed by metagenomics and culture.</title>
        <authorList>
            <person name="Gilroy R."/>
            <person name="Ravi A."/>
            <person name="Getino M."/>
            <person name="Pursley I."/>
            <person name="Horton D.L."/>
            <person name="Alikhan N.F."/>
            <person name="Baker D."/>
            <person name="Gharbi K."/>
            <person name="Hall N."/>
            <person name="Watson M."/>
            <person name="Adriaenssens E.M."/>
            <person name="Foster-Nyarko E."/>
            <person name="Jarju S."/>
            <person name="Secka A."/>
            <person name="Antonio M."/>
            <person name="Oren A."/>
            <person name="Chaudhuri R.R."/>
            <person name="La Ragione R."/>
            <person name="Hildebrand F."/>
            <person name="Pallen M.J."/>
        </authorList>
    </citation>
    <scope>NUCLEOTIDE SEQUENCE</scope>
    <source>
        <strain evidence="5">CHK178-757</strain>
    </source>
</reference>